<evidence type="ECO:0000256" key="7">
    <source>
        <dbReference type="ARBA" id="ARBA00047984"/>
    </source>
</evidence>
<evidence type="ECO:0000256" key="3">
    <source>
        <dbReference type="ARBA" id="ARBA00022741"/>
    </source>
</evidence>
<dbReference type="GO" id="GO:0005730">
    <property type="term" value="C:nucleolus"/>
    <property type="evidence" value="ECO:0007669"/>
    <property type="project" value="TreeGrafter"/>
</dbReference>
<evidence type="ECO:0000313" key="11">
    <source>
        <dbReference type="Proteomes" id="UP000046393"/>
    </source>
</evidence>
<dbReference type="Pfam" id="PF00270">
    <property type="entry name" value="DEAD"/>
    <property type="match status" value="1"/>
</dbReference>
<organism evidence="11 12">
    <name type="scientific">Syphacia muris</name>
    <dbReference type="NCBI Taxonomy" id="451379"/>
    <lineage>
        <taxon>Eukaryota</taxon>
        <taxon>Metazoa</taxon>
        <taxon>Ecdysozoa</taxon>
        <taxon>Nematoda</taxon>
        <taxon>Chromadorea</taxon>
        <taxon>Rhabditida</taxon>
        <taxon>Spirurina</taxon>
        <taxon>Oxyuridomorpha</taxon>
        <taxon>Oxyuroidea</taxon>
        <taxon>Oxyuridae</taxon>
        <taxon>Syphacia</taxon>
    </lineage>
</organism>
<dbReference type="GO" id="GO:0005524">
    <property type="term" value="F:ATP binding"/>
    <property type="evidence" value="ECO:0007669"/>
    <property type="project" value="UniProtKB-KW"/>
</dbReference>
<dbReference type="SMART" id="SM00487">
    <property type="entry name" value="DEXDc"/>
    <property type="match status" value="1"/>
</dbReference>
<evidence type="ECO:0000256" key="1">
    <source>
        <dbReference type="ARBA" id="ARBA00008792"/>
    </source>
</evidence>
<evidence type="ECO:0000256" key="4">
    <source>
        <dbReference type="ARBA" id="ARBA00022801"/>
    </source>
</evidence>
<dbReference type="SUPFAM" id="SSF52540">
    <property type="entry name" value="P-loop containing nucleoside triphosphate hydrolases"/>
    <property type="match status" value="1"/>
</dbReference>
<keyword evidence="3" id="KW-0547">Nucleotide-binding</keyword>
<dbReference type="FunFam" id="3.40.50.300:FF:000637">
    <property type="entry name" value="ATP-dependent RNA helicase DHX37/DHR1"/>
    <property type="match status" value="1"/>
</dbReference>
<dbReference type="PROSITE" id="PS51194">
    <property type="entry name" value="HELICASE_CTER"/>
    <property type="match status" value="1"/>
</dbReference>
<dbReference type="SMART" id="SM00382">
    <property type="entry name" value="AAA"/>
    <property type="match status" value="1"/>
</dbReference>
<dbReference type="Proteomes" id="UP000046393">
    <property type="component" value="Unplaced"/>
</dbReference>
<dbReference type="GO" id="GO:0016787">
    <property type="term" value="F:hydrolase activity"/>
    <property type="evidence" value="ECO:0007669"/>
    <property type="project" value="UniProtKB-KW"/>
</dbReference>
<feature type="region of interest" description="Disordered" evidence="8">
    <location>
        <begin position="16"/>
        <end position="40"/>
    </location>
</feature>
<dbReference type="InterPro" id="IPR027417">
    <property type="entry name" value="P-loop_NTPase"/>
</dbReference>
<dbReference type="EC" id="3.6.4.13" evidence="2"/>
<dbReference type="InterPro" id="IPR002464">
    <property type="entry name" value="DNA/RNA_helicase_DEAH_CS"/>
</dbReference>
<reference evidence="12" key="1">
    <citation type="submission" date="2016-04" db="UniProtKB">
        <authorList>
            <consortium name="WormBaseParasite"/>
        </authorList>
    </citation>
    <scope>IDENTIFICATION</scope>
</reference>
<dbReference type="SMART" id="SM00847">
    <property type="entry name" value="HA2"/>
    <property type="match status" value="1"/>
</dbReference>
<evidence type="ECO:0000259" key="10">
    <source>
        <dbReference type="PROSITE" id="PS51194"/>
    </source>
</evidence>
<protein>
    <recommendedName>
        <fullName evidence="2">RNA helicase</fullName>
        <ecNumber evidence="2">3.6.4.13</ecNumber>
    </recommendedName>
</protein>
<dbReference type="InterPro" id="IPR056371">
    <property type="entry name" value="DHX37-like_C"/>
</dbReference>
<dbReference type="PROSITE" id="PS00690">
    <property type="entry name" value="DEAH_ATP_HELICASE"/>
    <property type="match status" value="1"/>
</dbReference>
<evidence type="ECO:0000256" key="8">
    <source>
        <dbReference type="SAM" id="MobiDB-lite"/>
    </source>
</evidence>
<dbReference type="PROSITE" id="PS51192">
    <property type="entry name" value="HELICASE_ATP_BIND_1"/>
    <property type="match status" value="1"/>
</dbReference>
<sequence length="950" mass="108088">LKQNFPKKLKSISGAEKKNYYETDSESDSNPEDVLKEASGKKFQDLTASEVVQKRTVECPGSAKQHMLVERNEEIQKQRAKLPIFEDEQAVVEAVNENTTVIICGETGSGKSTQLPQFLYEAGYAGDDKLIGITEPRRVAAISLSKRVGYELCNPEIVSYQIRYEGNRTDKTRILFVTDGVLMKELQNDLMLSKFSVIIIDEAHERSVYSDVLIGLLSRIAPLRAKSSNPLKFIIMSATLRLTDFTQKILFPLEPPRVLKVDARQYPVVPYFERRTPQNYIQAAFRKICRIHETKPPGTILVFLSGRLEVEELISWLKKRYPYRKGGHHTKFSQKDRKCGKILKLESYNVEEEVQKINDFDETDVYDDDSDEDIKSIGENDCDEFDEEPLGPPPHDVTPLYCLPLYSLLPSDKQSLVFQPFPETCRGCIVATNVAETSLTIPGVRYVVDTGREKRRLYDSVTGVSKFSVEWISQASADQRMGRAGRVQAGEVYRLYSRQFYADLKKFSEPEILNKPVDQLVLLMKSMNIVKVKNFPFPSKPSAEALEEAEKRLIRLGALEVVNKNGSKEARINSFGKSLSLLPLDPRYGKMILMAKQNNLLQYACCVVASLSVREPLIPLHSIKGATNEETMNMMLKALKVRRSLSGQGQSKNFGDMGVLLKMVLKAEASQGNLEMCAELGIRQKALIEIRKLRQQLTNLINTLCSLDFPLVIDLYLQPPDDKQIRMLRQIVIASLTENIARRVNQVETTEEVPKNAYECQKLKDYVFVDASSILYKDQPDWVLFLEIVEINGKKLMRDVMAVESEWLPQLAQNYCSFESIKGYDPVKDAIVISSTCFFGEQRWKIGTVDRPIQKDLNLYRLFAQYILDGTVFPSLSVYTSKLLASPSTMLKPWAKLQRRTENLLNELIASKAALLEVWEGDSTFLLQEYLAWLPSALHDRVQLHWPPKE</sequence>
<dbReference type="Pfam" id="PF07717">
    <property type="entry name" value="OB_NTP_bind"/>
    <property type="match status" value="1"/>
</dbReference>
<keyword evidence="6" id="KW-0067">ATP-binding</keyword>
<proteinExistence type="inferred from homology"/>
<evidence type="ECO:0000256" key="5">
    <source>
        <dbReference type="ARBA" id="ARBA00022806"/>
    </source>
</evidence>
<dbReference type="InterPro" id="IPR001650">
    <property type="entry name" value="Helicase_C-like"/>
</dbReference>
<dbReference type="PANTHER" id="PTHR18934:SF99">
    <property type="entry name" value="ATP-DEPENDENT RNA HELICASE DHX37-RELATED"/>
    <property type="match status" value="1"/>
</dbReference>
<evidence type="ECO:0000256" key="2">
    <source>
        <dbReference type="ARBA" id="ARBA00012552"/>
    </source>
</evidence>
<dbReference type="AlphaFoldDB" id="A0A158R5A4"/>
<comment type="catalytic activity">
    <reaction evidence="7">
        <text>ATP + H2O = ADP + phosphate + H(+)</text>
        <dbReference type="Rhea" id="RHEA:13065"/>
        <dbReference type="ChEBI" id="CHEBI:15377"/>
        <dbReference type="ChEBI" id="CHEBI:15378"/>
        <dbReference type="ChEBI" id="CHEBI:30616"/>
        <dbReference type="ChEBI" id="CHEBI:43474"/>
        <dbReference type="ChEBI" id="CHEBI:456216"/>
        <dbReference type="EC" id="3.6.4.13"/>
    </reaction>
</comment>
<comment type="similarity">
    <text evidence="1">Belongs to the DEAD box helicase family. DEAH subfamily.</text>
</comment>
<evidence type="ECO:0000313" key="12">
    <source>
        <dbReference type="WBParaSite" id="SMUV_0000607101-mRNA-1"/>
    </source>
</evidence>
<dbReference type="PANTHER" id="PTHR18934">
    <property type="entry name" value="ATP-DEPENDENT RNA HELICASE"/>
    <property type="match status" value="1"/>
</dbReference>
<feature type="domain" description="Helicase C-terminal" evidence="10">
    <location>
        <begin position="280"/>
        <end position="528"/>
    </location>
</feature>
<dbReference type="GO" id="GO:0000462">
    <property type="term" value="P:maturation of SSU-rRNA from tricistronic rRNA transcript (SSU-rRNA, 5.8S rRNA, LSU-rRNA)"/>
    <property type="evidence" value="ECO:0007669"/>
    <property type="project" value="TreeGrafter"/>
</dbReference>
<dbReference type="InterPro" id="IPR011545">
    <property type="entry name" value="DEAD/DEAH_box_helicase_dom"/>
</dbReference>
<keyword evidence="5" id="KW-0347">Helicase</keyword>
<dbReference type="InterPro" id="IPR007502">
    <property type="entry name" value="Helicase-assoc_dom"/>
</dbReference>
<dbReference type="Pfam" id="PF21010">
    <property type="entry name" value="HA2_C"/>
    <property type="match status" value="1"/>
</dbReference>
<dbReference type="Pfam" id="PF00271">
    <property type="entry name" value="Helicase_C"/>
    <property type="match status" value="1"/>
</dbReference>
<feature type="domain" description="Helicase ATP-binding" evidence="9">
    <location>
        <begin position="92"/>
        <end position="258"/>
    </location>
</feature>
<dbReference type="WBParaSite" id="SMUV_0000607101-mRNA-1">
    <property type="protein sequence ID" value="SMUV_0000607101-mRNA-1"/>
    <property type="gene ID" value="SMUV_0000607101"/>
</dbReference>
<dbReference type="InterPro" id="IPR014001">
    <property type="entry name" value="Helicase_ATP-bd"/>
</dbReference>
<name>A0A158R5A4_9BILA</name>
<keyword evidence="11" id="KW-1185">Reference proteome</keyword>
<evidence type="ECO:0000256" key="6">
    <source>
        <dbReference type="ARBA" id="ARBA00022840"/>
    </source>
</evidence>
<dbReference type="GO" id="GO:0003724">
    <property type="term" value="F:RNA helicase activity"/>
    <property type="evidence" value="ECO:0007669"/>
    <property type="project" value="UniProtKB-EC"/>
</dbReference>
<dbReference type="InterPro" id="IPR011709">
    <property type="entry name" value="DEAD-box_helicase_OB_fold"/>
</dbReference>
<dbReference type="GO" id="GO:0003723">
    <property type="term" value="F:RNA binding"/>
    <property type="evidence" value="ECO:0007669"/>
    <property type="project" value="TreeGrafter"/>
</dbReference>
<dbReference type="CDD" id="cd18791">
    <property type="entry name" value="SF2_C_RHA"/>
    <property type="match status" value="1"/>
</dbReference>
<dbReference type="STRING" id="451379.A0A158R5A4"/>
<dbReference type="Gene3D" id="1.20.120.1080">
    <property type="match status" value="1"/>
</dbReference>
<keyword evidence="4" id="KW-0378">Hydrolase</keyword>
<dbReference type="InterPro" id="IPR003593">
    <property type="entry name" value="AAA+_ATPase"/>
</dbReference>
<evidence type="ECO:0000259" key="9">
    <source>
        <dbReference type="PROSITE" id="PS51192"/>
    </source>
</evidence>
<accession>A0A158R5A4</accession>
<dbReference type="Gene3D" id="3.40.50.300">
    <property type="entry name" value="P-loop containing nucleotide triphosphate hydrolases"/>
    <property type="match status" value="2"/>
</dbReference>
<dbReference type="SMART" id="SM00490">
    <property type="entry name" value="HELICc"/>
    <property type="match status" value="1"/>
</dbReference>
<dbReference type="Pfam" id="PF23362">
    <property type="entry name" value="DHX37_C"/>
    <property type="match status" value="1"/>
</dbReference>